<proteinExistence type="predicted"/>
<evidence type="ECO:0000256" key="3">
    <source>
        <dbReference type="SAM" id="SignalP"/>
    </source>
</evidence>
<name>A0AAU1UEM8_9ACTN</name>
<organism evidence="4">
    <name type="scientific">Streptomyces sp. NBC_00119</name>
    <dbReference type="NCBI Taxonomy" id="2975659"/>
    <lineage>
        <taxon>Bacteria</taxon>
        <taxon>Bacillati</taxon>
        <taxon>Actinomycetota</taxon>
        <taxon>Actinomycetes</taxon>
        <taxon>Kitasatosporales</taxon>
        <taxon>Streptomycetaceae</taxon>
        <taxon>Streptomyces</taxon>
    </lineage>
</organism>
<dbReference type="SUPFAM" id="SSF69318">
    <property type="entry name" value="Integrin alpha N-terminal domain"/>
    <property type="match status" value="1"/>
</dbReference>
<evidence type="ECO:0000256" key="2">
    <source>
        <dbReference type="SAM" id="MobiDB-lite"/>
    </source>
</evidence>
<dbReference type="SUPFAM" id="SSF50998">
    <property type="entry name" value="Quinoprotein alcohol dehydrogenase-like"/>
    <property type="match status" value="1"/>
</dbReference>
<dbReference type="AlphaFoldDB" id="A0AAU1UEM8"/>
<dbReference type="Pfam" id="PF13517">
    <property type="entry name" value="FG-GAP_3"/>
    <property type="match status" value="1"/>
</dbReference>
<gene>
    <name evidence="4" type="ORF">OHU69_36615</name>
</gene>
<accession>A0AAU1UEM8</accession>
<dbReference type="InterPro" id="IPR006311">
    <property type="entry name" value="TAT_signal"/>
</dbReference>
<reference evidence="4" key="1">
    <citation type="submission" date="2022-10" db="EMBL/GenBank/DDBJ databases">
        <title>The complete genomes of actinobacterial strains from the NBC collection.</title>
        <authorList>
            <person name="Joergensen T.S."/>
            <person name="Alvarez Arevalo M."/>
            <person name="Sterndorff E.B."/>
            <person name="Faurdal D."/>
            <person name="Vuksanovic O."/>
            <person name="Mourched A.-S."/>
            <person name="Charusanti P."/>
            <person name="Shaw S."/>
            <person name="Blin K."/>
            <person name="Weber T."/>
        </authorList>
    </citation>
    <scope>NUCLEOTIDE SEQUENCE</scope>
    <source>
        <strain evidence="4">NBC_00119</strain>
    </source>
</reference>
<sequence length="970" mass="102372">MSRSVPKSSRRGLRLASALVAAGLALSFAPPALADDSGSDLLVLTDGQAETLESHAQVDPYAAADGKSVTPDGAGREDTAASGSGSRLDEDTGTDAGTVSVNAKSNLEGVRGIAATSPVGGTSGDYFTLHSLGTVARSAPDGKQLWRRDNASLYADWKVTPTRPWQTERYPARIAMGYNAVSPFSPMSDQGYATGDLTGDGMDDVVFSASVGISPYRPFTSPGSSLANGTFVTVLDGKTGKTLWTKLYAYAFSVKLVGKTLLIGDSPYYNLNSDKAATATLTGIRFSYADGALAPASTWTYDAGVRDRTTWGALEDVGDGLVAASWSKRKTTATAGAARTLLLDTKDGSVKWQTDSSLYTRQLHLDASRGRLVALEQADPTDGVKYELASYAVSDGERSTLDTRVNALPLDVELGDLKGDRKPEYVVSESTLDENFYLNANTVRAVDGSDGSTELWSRTVKRDPANSHDSGGAWGLSVLDHKVVASYLDDASNDSAENRGASRLARLAVLDGSDGAVRWEQRGALASPLYAQPFKDGDGWHLRTVDEDQNLRTYGFGSGKQQRLLPLQGDIAYARSTDVNGDGKKDLVVGGQSRGVWAYDGPSLVAGKPKLLWKATLPGQIHGIENADTDGDGRKDELVIAADTAAAVLDAHTGRDLATIDGAGQYVHSATPADLDGDGRDEVVVPTDKVRAYRASGKTLWTYAAPAGSGDVVFGDVAVREGRVYAQYNSVNSFALDAPVVNGVALKAKDGSTLWTADPKMPADTDGKVRATVLVNGVFSAREILYADGHAVVYTWITEDDITPRTVVDIRDSRTGKPLSVTAAGGLYTLGDFFTGPEGLVLAGTASLRTYANDGSDYEIFTLPTLQNAGFVTGPGGRRLIAGGVEGGVYLWDPSVLKAAHNYPDHVARMSLMGTRNTFTSDLNGDGVDEIVALNFDVTGYDRSAGLIGGGYYLPDTAIHQVTVATIDAS</sequence>
<feature type="region of interest" description="Disordered" evidence="2">
    <location>
        <begin position="55"/>
        <end position="97"/>
    </location>
</feature>
<protein>
    <submittedName>
        <fullName evidence="4">VCBS repeat-containing protein</fullName>
    </submittedName>
</protein>
<dbReference type="EMBL" id="CP108195">
    <property type="protein sequence ID" value="WTS16086.1"/>
    <property type="molecule type" value="Genomic_DNA"/>
</dbReference>
<feature type="chain" id="PRO_5043849598" evidence="3">
    <location>
        <begin position="35"/>
        <end position="970"/>
    </location>
</feature>
<keyword evidence="1 3" id="KW-0732">Signal</keyword>
<dbReference type="InterPro" id="IPR028994">
    <property type="entry name" value="Integrin_alpha_N"/>
</dbReference>
<dbReference type="InterPro" id="IPR011047">
    <property type="entry name" value="Quinoprotein_ADH-like_sf"/>
</dbReference>
<dbReference type="InterPro" id="IPR013517">
    <property type="entry name" value="FG-GAP"/>
</dbReference>
<dbReference type="PROSITE" id="PS51318">
    <property type="entry name" value="TAT"/>
    <property type="match status" value="1"/>
</dbReference>
<evidence type="ECO:0000256" key="1">
    <source>
        <dbReference type="ARBA" id="ARBA00022729"/>
    </source>
</evidence>
<evidence type="ECO:0000313" key="4">
    <source>
        <dbReference type="EMBL" id="WTS16086.1"/>
    </source>
</evidence>
<feature type="signal peptide" evidence="3">
    <location>
        <begin position="1"/>
        <end position="34"/>
    </location>
</feature>